<keyword evidence="3" id="KW-1185">Reference proteome</keyword>
<proteinExistence type="predicted"/>
<evidence type="ECO:0000256" key="1">
    <source>
        <dbReference type="SAM" id="MobiDB-lite"/>
    </source>
</evidence>
<feature type="region of interest" description="Disordered" evidence="1">
    <location>
        <begin position="1"/>
        <end position="25"/>
    </location>
</feature>
<organism evidence="2 3">
    <name type="scientific">Pleurodeles waltl</name>
    <name type="common">Iberian ribbed newt</name>
    <dbReference type="NCBI Taxonomy" id="8319"/>
    <lineage>
        <taxon>Eukaryota</taxon>
        <taxon>Metazoa</taxon>
        <taxon>Chordata</taxon>
        <taxon>Craniata</taxon>
        <taxon>Vertebrata</taxon>
        <taxon>Euteleostomi</taxon>
        <taxon>Amphibia</taxon>
        <taxon>Batrachia</taxon>
        <taxon>Caudata</taxon>
        <taxon>Salamandroidea</taxon>
        <taxon>Salamandridae</taxon>
        <taxon>Pleurodelinae</taxon>
        <taxon>Pleurodeles</taxon>
    </lineage>
</organism>
<dbReference type="Proteomes" id="UP001066276">
    <property type="component" value="Chromosome 4_1"/>
</dbReference>
<feature type="region of interest" description="Disordered" evidence="1">
    <location>
        <begin position="57"/>
        <end position="80"/>
    </location>
</feature>
<evidence type="ECO:0000313" key="3">
    <source>
        <dbReference type="Proteomes" id="UP001066276"/>
    </source>
</evidence>
<accession>A0AAV7T834</accession>
<comment type="caution">
    <text evidence="2">The sequence shown here is derived from an EMBL/GenBank/DDBJ whole genome shotgun (WGS) entry which is preliminary data.</text>
</comment>
<sequence length="114" mass="12894">MRRFDPHTSATGAAGVGDDPEVTPRCQLPIGSFLHSRDSGNLKGEVLEIEGVWRSEEEMVQETSGEEPPKRMKRQRQRGTLGALRIPEVGDRAKWRISTDQTWDEDRRPREAAP</sequence>
<name>A0AAV7T834_PLEWA</name>
<dbReference type="EMBL" id="JANPWB010000007">
    <property type="protein sequence ID" value="KAJ1172446.1"/>
    <property type="molecule type" value="Genomic_DNA"/>
</dbReference>
<feature type="compositionally biased region" description="Basic and acidic residues" evidence="1">
    <location>
        <begin position="104"/>
        <end position="114"/>
    </location>
</feature>
<dbReference type="AlphaFoldDB" id="A0AAV7T834"/>
<reference evidence="2" key="1">
    <citation type="journal article" date="2022" name="bioRxiv">
        <title>Sequencing and chromosome-scale assembly of the giantPleurodeles waltlgenome.</title>
        <authorList>
            <person name="Brown T."/>
            <person name="Elewa A."/>
            <person name="Iarovenko S."/>
            <person name="Subramanian E."/>
            <person name="Araus A.J."/>
            <person name="Petzold A."/>
            <person name="Susuki M."/>
            <person name="Suzuki K.-i.T."/>
            <person name="Hayashi T."/>
            <person name="Toyoda A."/>
            <person name="Oliveira C."/>
            <person name="Osipova E."/>
            <person name="Leigh N.D."/>
            <person name="Simon A."/>
            <person name="Yun M.H."/>
        </authorList>
    </citation>
    <scope>NUCLEOTIDE SEQUENCE</scope>
    <source>
        <strain evidence="2">20211129_DDA</strain>
        <tissue evidence="2">Liver</tissue>
    </source>
</reference>
<protein>
    <submittedName>
        <fullName evidence="2">Uncharacterized protein</fullName>
    </submittedName>
</protein>
<evidence type="ECO:0000313" key="2">
    <source>
        <dbReference type="EMBL" id="KAJ1172446.1"/>
    </source>
</evidence>
<feature type="region of interest" description="Disordered" evidence="1">
    <location>
        <begin position="92"/>
        <end position="114"/>
    </location>
</feature>
<gene>
    <name evidence="2" type="ORF">NDU88_004293</name>
</gene>